<keyword evidence="4" id="KW-1185">Reference proteome</keyword>
<protein>
    <submittedName>
        <fullName evidence="5">Uncharacterized protein LOC108740563</fullName>
    </submittedName>
</protein>
<dbReference type="InParanoid" id="A0A7F5R8K5"/>
<keyword evidence="3" id="KW-0732">Signal</keyword>
<evidence type="ECO:0000256" key="2">
    <source>
        <dbReference type="SAM" id="Phobius"/>
    </source>
</evidence>
<evidence type="ECO:0000313" key="5">
    <source>
        <dbReference type="RefSeq" id="XP_025832302.1"/>
    </source>
</evidence>
<feature type="transmembrane region" description="Helical" evidence="2">
    <location>
        <begin position="907"/>
        <end position="929"/>
    </location>
</feature>
<organism evidence="4 5">
    <name type="scientific">Agrilus planipennis</name>
    <name type="common">Emerald ash borer</name>
    <name type="synonym">Agrilus marcopoli</name>
    <dbReference type="NCBI Taxonomy" id="224129"/>
    <lineage>
        <taxon>Eukaryota</taxon>
        <taxon>Metazoa</taxon>
        <taxon>Ecdysozoa</taxon>
        <taxon>Arthropoda</taxon>
        <taxon>Hexapoda</taxon>
        <taxon>Insecta</taxon>
        <taxon>Pterygota</taxon>
        <taxon>Neoptera</taxon>
        <taxon>Endopterygota</taxon>
        <taxon>Coleoptera</taxon>
        <taxon>Polyphaga</taxon>
        <taxon>Elateriformia</taxon>
        <taxon>Buprestoidea</taxon>
        <taxon>Buprestidae</taxon>
        <taxon>Agrilinae</taxon>
        <taxon>Agrilus</taxon>
    </lineage>
</organism>
<dbReference type="Proteomes" id="UP000192223">
    <property type="component" value="Unplaced"/>
</dbReference>
<gene>
    <name evidence="5" type="primary">LOC108740563</name>
</gene>
<evidence type="ECO:0000313" key="4">
    <source>
        <dbReference type="Proteomes" id="UP000192223"/>
    </source>
</evidence>
<proteinExistence type="predicted"/>
<evidence type="ECO:0000256" key="1">
    <source>
        <dbReference type="SAM" id="MobiDB-lite"/>
    </source>
</evidence>
<reference evidence="5" key="1">
    <citation type="submission" date="2025-08" db="UniProtKB">
        <authorList>
            <consortium name="RefSeq"/>
        </authorList>
    </citation>
    <scope>IDENTIFICATION</scope>
    <source>
        <tissue evidence="5">Entire body</tissue>
    </source>
</reference>
<accession>A0A7F5R8K5</accession>
<feature type="chain" id="PRO_5028897825" evidence="3">
    <location>
        <begin position="20"/>
        <end position="930"/>
    </location>
</feature>
<keyword evidence="2" id="KW-1133">Transmembrane helix</keyword>
<evidence type="ECO:0000256" key="3">
    <source>
        <dbReference type="SAM" id="SignalP"/>
    </source>
</evidence>
<dbReference type="GeneID" id="108740563"/>
<feature type="region of interest" description="Disordered" evidence="1">
    <location>
        <begin position="556"/>
        <end position="583"/>
    </location>
</feature>
<dbReference type="AlphaFoldDB" id="A0A7F5R8K5"/>
<keyword evidence="2" id="KW-0812">Transmembrane</keyword>
<feature type="signal peptide" evidence="3">
    <location>
        <begin position="1"/>
        <end position="19"/>
    </location>
</feature>
<sequence length="930" mass="106279">MKFTILLFIFAHLYLKIFGESLKDASSTRNSQKQQCSKVNVILFMATTMLEKKENTFSIANWLERSGFILAAKVKVEMNSENANAACQSRLQCSKNSLLQWAKTFKNMTTVTLSLIKEEEDIFCSPGKHENRKLYEYQVDFQNKRNLVVSPLVRGKIIVSSSVQNDKTYGNNDFVRSSKTKNYPNEFLNRIEKPSHVVPQHNSEENEDINKVERMLHPKSDEKHVNKGRGYFKYPHQIASYSNKDEHKQISRPSNNVEKHENHHRLNNNFDENDLPHLFLKPLHFQTSPMNLGKYKFHSVNLRPINSNQKHLQLNQKPDVFLSNLDDYNKKTYIHRTLPLDDKNHYHSTKNSNDNSKYYNNPDEQIYLNIKPKSGNVDGQQFTNGGVIKMEEKPKQNIDNLLHYKPFGSQHDSNGVGAQKSINLVIDDNSDKDGTLENQNRNYQILENPRTLKKSGKLRFGSSKNGINSLVSPLHFHNLFNVLTSSATEKHDIKMNYPHQSTSSEEITILKGSKTNPSNGASNKEIISDSERFDQNFPFTGLANVHRTKRGISIDDETEEVFTNPKSIERKPDEETSDAVTDSSTRNSWNFLGMMSAFKNSFFNDMFYTLNGKTRSTEEDDLDTKDIGKIIEEPSLAALLLQIIQDAELQSYLTGQSGYLIVVDGLNINDLHDCKSDLSRGIMAARKSTKKSQTLIVVMGSCPTKDIARKQILNERNTNKHLKDIQSFHEDVSHEHNKEKILLDRRTSTQHVPSLKMKHPQTYHDHVVKQEDEKDEEAFSRYNDKKNLHNTKGAQKNNLNEQVQKTHHVESLDEQENLNNNPAKLQQHSNVIRNDDQCKTSHRFIPVYASGPGQKHFGNAKCLESVPFLIRDVVMTNGRASRDTGRARSINSDGLENGAKFQSVRSFLSSATTVYLHTAFIIVSVLILAV</sequence>
<dbReference type="KEGG" id="apln:108740563"/>
<name>A0A7F5R8K5_AGRPL</name>
<dbReference type="RefSeq" id="XP_025832302.1">
    <property type="nucleotide sequence ID" value="XM_025976517.1"/>
</dbReference>
<keyword evidence="2" id="KW-0472">Membrane</keyword>